<dbReference type="SUPFAM" id="SSF48452">
    <property type="entry name" value="TPR-like"/>
    <property type="match status" value="2"/>
</dbReference>
<dbReference type="InterPro" id="IPR019734">
    <property type="entry name" value="TPR_rpt"/>
</dbReference>
<dbReference type="Proteomes" id="UP000000759">
    <property type="component" value="Chromosome 18"/>
</dbReference>
<dbReference type="SMART" id="SM00028">
    <property type="entry name" value="TPR"/>
    <property type="match status" value="3"/>
</dbReference>
<evidence type="ECO:0000256" key="2">
    <source>
        <dbReference type="ARBA" id="ARBA00022803"/>
    </source>
</evidence>
<dbReference type="PaxDb" id="2850-Phatr48613"/>
<dbReference type="InterPro" id="IPR011990">
    <property type="entry name" value="TPR-like_helical_dom_sf"/>
</dbReference>
<reference evidence="6" key="2">
    <citation type="submission" date="2008-08" db="EMBL/GenBank/DDBJ databases">
        <authorList>
            <consortium name="Diatom Consortium"/>
            <person name="Grigoriev I."/>
            <person name="Grimwood J."/>
            <person name="Kuo A."/>
            <person name="Otillar R.P."/>
            <person name="Salamov A."/>
            <person name="Detter J.C."/>
            <person name="Lindquist E."/>
            <person name="Shapiro H."/>
            <person name="Lucas S."/>
            <person name="Glavina del Rio T."/>
            <person name="Pitluck S."/>
            <person name="Rokhsar D."/>
            <person name="Bowler C."/>
        </authorList>
    </citation>
    <scope>GENOME REANNOTATION</scope>
    <source>
        <strain evidence="6">CCAP 1055/1</strain>
    </source>
</reference>
<evidence type="ECO:0000256" key="3">
    <source>
        <dbReference type="PROSITE-ProRule" id="PRU00339"/>
    </source>
</evidence>
<dbReference type="RefSeq" id="XP_002183214.1">
    <property type="nucleotide sequence ID" value="XM_002183178.1"/>
</dbReference>
<feature type="repeat" description="TPR" evidence="3">
    <location>
        <begin position="192"/>
        <end position="225"/>
    </location>
</feature>
<dbReference type="HOGENOM" id="CLU_678757_0_0_1"/>
<keyword evidence="1" id="KW-0677">Repeat</keyword>
<feature type="compositionally biased region" description="Basic and acidic residues" evidence="4">
    <location>
        <begin position="97"/>
        <end position="111"/>
    </location>
</feature>
<evidence type="ECO:0000313" key="5">
    <source>
        <dbReference type="EMBL" id="EEC45432.1"/>
    </source>
</evidence>
<dbReference type="PANTHER" id="PTHR45641:SF19">
    <property type="entry name" value="NEPHROCYSTIN-3"/>
    <property type="match status" value="1"/>
</dbReference>
<evidence type="ECO:0000313" key="6">
    <source>
        <dbReference type="Proteomes" id="UP000000759"/>
    </source>
</evidence>
<dbReference type="AlphaFoldDB" id="B7G7W0"/>
<reference evidence="5 6" key="1">
    <citation type="journal article" date="2008" name="Nature">
        <title>The Phaeodactylum genome reveals the evolutionary history of diatom genomes.</title>
        <authorList>
            <person name="Bowler C."/>
            <person name="Allen A.E."/>
            <person name="Badger J.H."/>
            <person name="Grimwood J."/>
            <person name="Jabbari K."/>
            <person name="Kuo A."/>
            <person name="Maheswari U."/>
            <person name="Martens C."/>
            <person name="Maumus F."/>
            <person name="Otillar R.P."/>
            <person name="Rayko E."/>
            <person name="Salamov A."/>
            <person name="Vandepoele K."/>
            <person name="Beszteri B."/>
            <person name="Gruber A."/>
            <person name="Heijde M."/>
            <person name="Katinka M."/>
            <person name="Mock T."/>
            <person name="Valentin K."/>
            <person name="Verret F."/>
            <person name="Berges J.A."/>
            <person name="Brownlee C."/>
            <person name="Cadoret J.P."/>
            <person name="Chiovitti A."/>
            <person name="Choi C.J."/>
            <person name="Coesel S."/>
            <person name="De Martino A."/>
            <person name="Detter J.C."/>
            <person name="Durkin C."/>
            <person name="Falciatore A."/>
            <person name="Fournet J."/>
            <person name="Haruta M."/>
            <person name="Huysman M.J."/>
            <person name="Jenkins B.D."/>
            <person name="Jiroutova K."/>
            <person name="Jorgensen R.E."/>
            <person name="Joubert Y."/>
            <person name="Kaplan A."/>
            <person name="Kroger N."/>
            <person name="Kroth P.G."/>
            <person name="La Roche J."/>
            <person name="Lindquist E."/>
            <person name="Lommer M."/>
            <person name="Martin-Jezequel V."/>
            <person name="Lopez P.J."/>
            <person name="Lucas S."/>
            <person name="Mangogna M."/>
            <person name="McGinnis K."/>
            <person name="Medlin L.K."/>
            <person name="Montsant A."/>
            <person name="Oudot-Le Secq M.P."/>
            <person name="Napoli C."/>
            <person name="Obornik M."/>
            <person name="Parker M.S."/>
            <person name="Petit J.L."/>
            <person name="Porcel B.M."/>
            <person name="Poulsen N."/>
            <person name="Robison M."/>
            <person name="Rychlewski L."/>
            <person name="Rynearson T.A."/>
            <person name="Schmutz J."/>
            <person name="Shapiro H."/>
            <person name="Siaut M."/>
            <person name="Stanley M."/>
            <person name="Sussman M.R."/>
            <person name="Taylor A.R."/>
            <person name="Vardi A."/>
            <person name="von Dassow P."/>
            <person name="Vyverman W."/>
            <person name="Willis A."/>
            <person name="Wyrwicz L.S."/>
            <person name="Rokhsar D.S."/>
            <person name="Weissenbach J."/>
            <person name="Armbrust E.V."/>
            <person name="Green B.R."/>
            <person name="Van de Peer Y."/>
            <person name="Grigoriev I.V."/>
        </authorList>
    </citation>
    <scope>NUCLEOTIDE SEQUENCE [LARGE SCALE GENOMIC DNA]</scope>
    <source>
        <strain evidence="5 6">CCAP 1055/1</strain>
    </source>
</reference>
<dbReference type="GeneID" id="7194824"/>
<proteinExistence type="predicted"/>
<dbReference type="KEGG" id="pti:PHATRDRAFT_48613"/>
<keyword evidence="6" id="KW-1185">Reference proteome</keyword>
<dbReference type="Gene3D" id="1.25.40.10">
    <property type="entry name" value="Tetratricopeptide repeat domain"/>
    <property type="match status" value="2"/>
</dbReference>
<dbReference type="OrthoDB" id="626167at2759"/>
<keyword evidence="2 3" id="KW-0802">TPR repeat</keyword>
<organism evidence="5 6">
    <name type="scientific">Phaeodactylum tricornutum (strain CCAP 1055/1)</name>
    <dbReference type="NCBI Taxonomy" id="556484"/>
    <lineage>
        <taxon>Eukaryota</taxon>
        <taxon>Sar</taxon>
        <taxon>Stramenopiles</taxon>
        <taxon>Ochrophyta</taxon>
        <taxon>Bacillariophyta</taxon>
        <taxon>Bacillariophyceae</taxon>
        <taxon>Bacillariophycidae</taxon>
        <taxon>Naviculales</taxon>
        <taxon>Phaeodactylaceae</taxon>
        <taxon>Phaeodactylum</taxon>
    </lineage>
</organism>
<protein>
    <submittedName>
        <fullName evidence="5">Uncharacterized protein</fullName>
    </submittedName>
</protein>
<evidence type="ECO:0000256" key="1">
    <source>
        <dbReference type="ARBA" id="ARBA00022737"/>
    </source>
</evidence>
<accession>B7G7W0</accession>
<gene>
    <name evidence="5" type="ORF">PHATRDRAFT_48613</name>
</gene>
<name>B7G7W0_PHATC</name>
<evidence type="ECO:0000256" key="4">
    <source>
        <dbReference type="SAM" id="MobiDB-lite"/>
    </source>
</evidence>
<dbReference type="PROSITE" id="PS50005">
    <property type="entry name" value="TPR"/>
    <property type="match status" value="1"/>
</dbReference>
<sequence length="509" mass="57830">MSHRKVYPIHSRFREHALSTPGRSPSVLMTFSFAMRNVHRLVARRFFVAGSDRIRAGKPIPCPLASGRTVVAVGQYGFRHDWLLRRACSSTSSNEVSHADVVEPETMRERPNSSSGHILRQNDDELDELERALKSALELYQSLSPNDPRARPALEAVRDCYENMLYWDDALAAEQALEELLLVEEDDEEQQAARAYRRGKLYMRLQNLVEASRYYKEALNIYERIYPESYRAEKGNVLISIAGIRFHREQLQASLQLLMEAEPHFRKHGLLQTSEAAANDLETPNLGKPHVDLVKCLQHQGLLHRTTEDFAAALNAYQEALHILETFYCSDTENVVQERRQGLQMDVADMRSALDEFDSALAMYETILSEDKERRQRNGDKESTALDGVMLHSMGKINAQLGNVDLAIVQLTQALDLKRQFVGEFHPEVAKTLSALGAVQALRSKQSDPDTGYDEARRAALECFQQALLISRMHAKERERDPLVMLAMRNIALLKGDSYYFDFPPAIPS</sequence>
<dbReference type="PANTHER" id="PTHR45641">
    <property type="entry name" value="TETRATRICOPEPTIDE REPEAT PROTEIN (AFU_ORTHOLOGUE AFUA_6G03870)"/>
    <property type="match status" value="1"/>
</dbReference>
<dbReference type="InParanoid" id="B7G7W0"/>
<feature type="region of interest" description="Disordered" evidence="4">
    <location>
        <begin position="94"/>
        <end position="121"/>
    </location>
</feature>
<dbReference type="EMBL" id="CM000620">
    <property type="protein sequence ID" value="EEC45432.1"/>
    <property type="molecule type" value="Genomic_DNA"/>
</dbReference>
<dbReference type="Pfam" id="PF13181">
    <property type="entry name" value="TPR_8"/>
    <property type="match status" value="1"/>
</dbReference>